<keyword evidence="2" id="KW-0812">Transmembrane</keyword>
<proteinExistence type="predicted"/>
<accession>A0ABS7ZGR2</accession>
<feature type="region of interest" description="Disordered" evidence="1">
    <location>
        <begin position="373"/>
        <end position="392"/>
    </location>
</feature>
<dbReference type="EMBL" id="JAIXCQ010000008">
    <property type="protein sequence ID" value="MCA5894205.1"/>
    <property type="molecule type" value="Genomic_DNA"/>
</dbReference>
<feature type="compositionally biased region" description="Pro residues" evidence="1">
    <location>
        <begin position="2479"/>
        <end position="2491"/>
    </location>
</feature>
<evidence type="ECO:0000256" key="1">
    <source>
        <dbReference type="SAM" id="MobiDB-lite"/>
    </source>
</evidence>
<organism evidence="4 5">
    <name type="scientific">Isoptericola luteus</name>
    <dbReference type="NCBI Taxonomy" id="2879484"/>
    <lineage>
        <taxon>Bacteria</taxon>
        <taxon>Bacillati</taxon>
        <taxon>Actinomycetota</taxon>
        <taxon>Actinomycetes</taxon>
        <taxon>Micrococcales</taxon>
        <taxon>Promicromonosporaceae</taxon>
        <taxon>Isoptericola</taxon>
    </lineage>
</organism>
<feature type="region of interest" description="Disordered" evidence="1">
    <location>
        <begin position="1"/>
        <end position="23"/>
    </location>
</feature>
<feature type="region of interest" description="Disordered" evidence="1">
    <location>
        <begin position="1437"/>
        <end position="1458"/>
    </location>
</feature>
<dbReference type="Gene3D" id="2.60.40.1140">
    <property type="entry name" value="Collagen-binding surface protein Cna, B-type domain"/>
    <property type="match status" value="1"/>
</dbReference>
<feature type="region of interest" description="Disordered" evidence="1">
    <location>
        <begin position="896"/>
        <end position="916"/>
    </location>
</feature>
<evidence type="ECO:0000313" key="5">
    <source>
        <dbReference type="Proteomes" id="UP001319870"/>
    </source>
</evidence>
<keyword evidence="5" id="KW-1185">Reference proteome</keyword>
<evidence type="ECO:0000313" key="4">
    <source>
        <dbReference type="EMBL" id="MCA5894205.1"/>
    </source>
</evidence>
<feature type="region of interest" description="Disordered" evidence="1">
    <location>
        <begin position="1295"/>
        <end position="1351"/>
    </location>
</feature>
<dbReference type="Pfam" id="PF19407">
    <property type="entry name" value="DUF5979"/>
    <property type="match status" value="6"/>
</dbReference>
<feature type="domain" description="DUF5979" evidence="3">
    <location>
        <begin position="1796"/>
        <end position="1893"/>
    </location>
</feature>
<sequence length="2534" mass="260294">MVEGHGTARRSARRRRRRRGRRRFSRGWSALGAAAIALPMLLVPATTASAAEWGGSKTVTSGPGPYEPGENVTFVLTFSCSDPNDDPCADTTMTDPLPAPLEIVSADVISGDGEVVADPGTNTAVYTNPGEIPTGDQVQISVIATVPPDTPRSFDGTDVTNSATIVSDNAPELPVEADVPLTVPLVLDSETSKSIDPEGAIASPGTTATMTLGGSNGSNDPVDTLVLQEPAPGTVPNPFTYLGFTGFGDVSWPAGATSAEVTFACADGSTPAETTTDVDTLPGPPAGCVVEGFTVEFTGEIEQGAAASVPVVVEQTEAVTGLTASTTVANTVSSNVTDAEGGASEPTTASDTYVITPPNNAVTAAKSFDPEVVSAGDPTTVTIGATNDGDPITSMTITEPSPGTDSPFEGDDPLTFTGWGTDDDGDGVGDGTVQWPTGADAATVTYSCAEGGTEVVDATAPDTLPDPPAGCTVVGFEVEFTGEIVTGATASLPFTADTDPDQAEDDVLHPNEITAIIPNAEDTDAATVETLTDRLATETTKQISPSTFPALPGQTVVVQLPSQLLPFGEDGSTTNADQVIVQDPTDPTSPDEWSQNFVPTSVRSTDVPTESTLTVNYWDGDSWEPAPGCTFVGPTTASCDLPDDAQGVQFVYDSTGDGFPPGTSFQPNFTASYTGPTDRDAPIENCGASSASSGAVPPTEPAVGCDTVDPFPVPTDPGELDFISKNFLGEDPPTVRARTQDQVTAEITWSTNGFSGVDPMVVSDIADPEGTAVDQSFYDAFDLVSIGEIDAGVDPLIEYDAIVGVELYDGSTWTQAANSTCTTATPCDGGMPAVPLTGAEQASTVSVRITYVESPTRSADDDPTVPHPGEGVARSTQADGRHLDLTFQLRDVRRSDGEPVLGSTEGTIYNLPDDPGTVRDTASGTATFDGTDYTDSDLDDVLVLDQPVNVSITKDWTGGPLSVPPDGTPDEAYPSTHAVITSTNDSVQRVDTLRIAEPSTANDELVVDPETAPGTQPFDAFTLIALAVTAPEGTGTTTVTLTSVGGGTADYTEAEAEALTAADLADVVGVAVEFDGRIVSEAQGVLDLTLQLRELDRYTGERITVDGYSPVPNSAGTELIEPGGTADQQPQAWDTADMELQDAAISMVQTKSFDPTTIVEPGSDAEPNPTSVLTITGQPTGPSRAVEMTLTDVDGSFWNQYDLVGFGGSTLTAPIDQVQVDACVSGTYDETSDTFADCTWTNGTPSGAFALPAGVDPATVTGLRLTFTRADGAIWENPANPVQAVDLEVQVRDTLRSDPGTPVPSDLAQNDPAPGEDAPGIATNDVTSTVTGADLVPDPDDPTGPLVPVSGDAEATSTITYQHTTNGVEIVKAFDGVISGGIEAPADVFPMTLSVTNSGNRPVYDLDVVDAQMPVDAEGPQLRLAEDVDPQITYALEGAAPDPANGDPLPTTEAGTGDQVTADVEGDLEALEFTFPEGTVLEVGQTYTITVMVQFRVGIEPQTLVENTAGVTGDRPWDVCQNENAAGEPIDGTLDAETGQCLASADVTPTAAATLQQRKLVRATSDEYPLGIIVDPGQSGDVTPEECEADADGFYAYPCTPVVPPGQNETWRIRVDNVGNLPMDTLVLYDRLPTPGDTGTITDPPRGSQWTPVLTNDPPPVLAEAPEGAEATFYYTTSDVLCEDDIDTPLDPTCPTDPATGWAELTADVSEDVYSQVTAFKAVVTFDEASLFEPGDFVALDGTTTTPSEAPEAGDESIAWNSAAAGGIVIAQSGDRFNQVPAEGVKVGVATATGSLEVNKAVTGDGAGYAPGTFDVIVQCTSAVGTWVETELDPITVTVTPGVSVTVPNLPYGAECTLTEDDGAGQTDFTVDPASVTIQETAAAGITITNSYDLASLELSKAVESDAVDQDGDPVSYGPFEAAVECTFLDEEVVADGYVPGSPMVVELSGDGAPVALTGLPVNSACTVTETVTAGAAATSMTVAQPGEDPVTTGGTSVDVTIVPDGVVTIGTQVGVTNTYDVGAIDLQKVVDGEGAQAYGTGPFRITVTCTYDDDGDGPLAPRPVYDGTVVLGGAGPLDAEIANLPAGAVCEVAEVDDAGATGAVVVPDTVTVGADETAEVVVTNTFDVGTVEVVKELAGLGALYGPGPFEVELACTYDGVELTVPGGATREFTQGDPAVYDGLPVGAECTVTETDTFGAWSTTITVDDGEPLDGTTVDVVVPDATDGDPTTVTVDMTNTFETSPLVVRKVVDGDGVAFAPAMPDVPDLPTTLEELADFDFGSIPFEELPYAVTLECTDSQGDVVEVVPGGPDRRFGPGFPALYFGLQDGDTCTVTETDDGGATSMAISPDPVVVDGEATFEEPVEVLVTNTYDTGAIVVDKVVEFEGAPYDVGPFEVALECTFQGAGIDVPGGAAREIAAGDTVTYDGLPVGADCVLTETDDGGAAVVEVSGVDDGEPGAVTVAADPASVAVTNTFGPSPPPPAPAPGPDPGTDAASPAWLPRTGGDVRWLIGLAVLVTAAGVVLLTVRRRAS</sequence>
<gene>
    <name evidence="4" type="ORF">LEP48_12725</name>
</gene>
<keyword evidence="2" id="KW-1133">Transmembrane helix</keyword>
<keyword evidence="2" id="KW-0472">Membrane</keyword>
<feature type="domain" description="DUF5979" evidence="3">
    <location>
        <begin position="2132"/>
        <end position="2242"/>
    </location>
</feature>
<dbReference type="Proteomes" id="UP001319870">
    <property type="component" value="Unassembled WGS sequence"/>
</dbReference>
<feature type="transmembrane region" description="Helical" evidence="2">
    <location>
        <begin position="2511"/>
        <end position="2529"/>
    </location>
</feature>
<dbReference type="InterPro" id="IPR046022">
    <property type="entry name" value="DUF5979"/>
</dbReference>
<evidence type="ECO:0000259" key="3">
    <source>
        <dbReference type="Pfam" id="PF19407"/>
    </source>
</evidence>
<feature type="domain" description="DUF5979" evidence="3">
    <location>
        <begin position="2286"/>
        <end position="2374"/>
    </location>
</feature>
<comment type="caution">
    <text evidence="4">The sequence shown here is derived from an EMBL/GenBank/DDBJ whole genome shotgun (WGS) entry which is preliminary data.</text>
</comment>
<name>A0ABS7ZGR2_9MICO</name>
<dbReference type="RefSeq" id="WP_225565969.1">
    <property type="nucleotide sequence ID" value="NZ_JAIXCQ010000008.1"/>
</dbReference>
<feature type="domain" description="DUF5979" evidence="3">
    <location>
        <begin position="2379"/>
        <end position="2477"/>
    </location>
</feature>
<feature type="domain" description="DUF5979" evidence="3">
    <location>
        <begin position="2026"/>
        <end position="2128"/>
    </location>
</feature>
<feature type="domain" description="DUF5979" evidence="3">
    <location>
        <begin position="1897"/>
        <end position="2021"/>
    </location>
</feature>
<reference evidence="4 5" key="1">
    <citation type="submission" date="2021-09" db="EMBL/GenBank/DDBJ databases">
        <title>Isoptericola luteus sp. nov., a novel bacterium isolated from Harbin, the capital city of Heilongjiang province.</title>
        <authorList>
            <person name="Li J."/>
        </authorList>
    </citation>
    <scope>NUCLEOTIDE SEQUENCE [LARGE SCALE GENOMIC DNA]</scope>
    <source>
        <strain evidence="4 5">NEAU-Y5</strain>
    </source>
</reference>
<protein>
    <submittedName>
        <fullName evidence="4">DUF5979 domain-containing protein</fullName>
    </submittedName>
</protein>
<evidence type="ECO:0000256" key="2">
    <source>
        <dbReference type="SAM" id="Phobius"/>
    </source>
</evidence>
<feature type="region of interest" description="Disordered" evidence="1">
    <location>
        <begin position="2476"/>
        <end position="2501"/>
    </location>
</feature>
<feature type="region of interest" description="Disordered" evidence="1">
    <location>
        <begin position="854"/>
        <end position="875"/>
    </location>
</feature>
<feature type="compositionally biased region" description="Basic residues" evidence="1">
    <location>
        <begin position="7"/>
        <end position="23"/>
    </location>
</feature>